<organism evidence="2">
    <name type="scientific">hydrothermal vent metagenome</name>
    <dbReference type="NCBI Taxonomy" id="652676"/>
    <lineage>
        <taxon>unclassified sequences</taxon>
        <taxon>metagenomes</taxon>
        <taxon>ecological metagenomes</taxon>
    </lineage>
</organism>
<gene>
    <name evidence="2" type="ORF">MNB_SM-4-1817</name>
</gene>
<accession>A0A1W1CAS3</accession>
<protein>
    <submittedName>
        <fullName evidence="2">Uncharacterized protein</fullName>
    </submittedName>
</protein>
<proteinExistence type="predicted"/>
<keyword evidence="1" id="KW-0175">Coiled coil</keyword>
<name>A0A1W1CAS3_9ZZZZ</name>
<feature type="coiled-coil region" evidence="1">
    <location>
        <begin position="68"/>
        <end position="95"/>
    </location>
</feature>
<evidence type="ECO:0000313" key="2">
    <source>
        <dbReference type="EMBL" id="SFV62837.1"/>
    </source>
</evidence>
<dbReference type="AlphaFoldDB" id="A0A1W1CAS3"/>
<evidence type="ECO:0000256" key="1">
    <source>
        <dbReference type="SAM" id="Coils"/>
    </source>
</evidence>
<sequence>MKKLTVAEAAEYFGVSKEAIHNRVRRGSLEVVVENGIKMVLLNPDKVVKQTRKPTHVTAAVKNDERYYKLLQEQNEKLQWRIEKLEGETRTLRDQKELMLINERKKIEAIYREKDEQLKKILSTLSTQFMQLREKPSGIIDVSETLEVEIQELSSPKKESIISLKKYLKSQNYSEKKLKRIKKAFSKRVKKDKRITEIDGKIYLDFTKHDYLDLL</sequence>
<dbReference type="EMBL" id="FPHF01000067">
    <property type="protein sequence ID" value="SFV62837.1"/>
    <property type="molecule type" value="Genomic_DNA"/>
</dbReference>
<reference evidence="2" key="1">
    <citation type="submission" date="2016-10" db="EMBL/GenBank/DDBJ databases">
        <authorList>
            <person name="de Groot N.N."/>
        </authorList>
    </citation>
    <scope>NUCLEOTIDE SEQUENCE</scope>
</reference>